<dbReference type="EMBL" id="KN822208">
    <property type="protein sequence ID" value="KIM52537.1"/>
    <property type="molecule type" value="Genomic_DNA"/>
</dbReference>
<protein>
    <submittedName>
        <fullName evidence="1">Uncharacterized protein</fullName>
    </submittedName>
</protein>
<dbReference type="InParanoid" id="A0A0C2ZIF0"/>
<keyword evidence="2" id="KW-1185">Reference proteome</keyword>
<dbReference type="AlphaFoldDB" id="A0A0C2ZIF0"/>
<sequence length="54" mass="6066">MGKRRNKKLTLSHMSVIFGGGLHKREAFLVFMATGTLERGHANACLLPPMQRTR</sequence>
<dbReference type="Proteomes" id="UP000053989">
    <property type="component" value="Unassembled WGS sequence"/>
</dbReference>
<organism evidence="1 2">
    <name type="scientific">Scleroderma citrinum Foug A</name>
    <dbReference type="NCBI Taxonomy" id="1036808"/>
    <lineage>
        <taxon>Eukaryota</taxon>
        <taxon>Fungi</taxon>
        <taxon>Dikarya</taxon>
        <taxon>Basidiomycota</taxon>
        <taxon>Agaricomycotina</taxon>
        <taxon>Agaricomycetes</taxon>
        <taxon>Agaricomycetidae</taxon>
        <taxon>Boletales</taxon>
        <taxon>Sclerodermatineae</taxon>
        <taxon>Sclerodermataceae</taxon>
        <taxon>Scleroderma</taxon>
    </lineage>
</organism>
<accession>A0A0C2ZIF0</accession>
<dbReference type="HOGENOM" id="CLU_3051724_0_0_1"/>
<reference evidence="1 2" key="1">
    <citation type="submission" date="2014-04" db="EMBL/GenBank/DDBJ databases">
        <authorList>
            <consortium name="DOE Joint Genome Institute"/>
            <person name="Kuo A."/>
            <person name="Kohler A."/>
            <person name="Nagy L.G."/>
            <person name="Floudas D."/>
            <person name="Copeland A."/>
            <person name="Barry K.W."/>
            <person name="Cichocki N."/>
            <person name="Veneault-Fourrey C."/>
            <person name="LaButti K."/>
            <person name="Lindquist E.A."/>
            <person name="Lipzen A."/>
            <person name="Lundell T."/>
            <person name="Morin E."/>
            <person name="Murat C."/>
            <person name="Sun H."/>
            <person name="Tunlid A."/>
            <person name="Henrissat B."/>
            <person name="Grigoriev I.V."/>
            <person name="Hibbett D.S."/>
            <person name="Martin F."/>
            <person name="Nordberg H.P."/>
            <person name="Cantor M.N."/>
            <person name="Hua S.X."/>
        </authorList>
    </citation>
    <scope>NUCLEOTIDE SEQUENCE [LARGE SCALE GENOMIC DNA]</scope>
    <source>
        <strain evidence="1 2">Foug A</strain>
    </source>
</reference>
<evidence type="ECO:0000313" key="1">
    <source>
        <dbReference type="EMBL" id="KIM52537.1"/>
    </source>
</evidence>
<name>A0A0C2ZIF0_9AGAM</name>
<evidence type="ECO:0000313" key="2">
    <source>
        <dbReference type="Proteomes" id="UP000053989"/>
    </source>
</evidence>
<proteinExistence type="predicted"/>
<reference evidence="2" key="2">
    <citation type="submission" date="2015-01" db="EMBL/GenBank/DDBJ databases">
        <title>Evolutionary Origins and Diversification of the Mycorrhizal Mutualists.</title>
        <authorList>
            <consortium name="DOE Joint Genome Institute"/>
            <consortium name="Mycorrhizal Genomics Consortium"/>
            <person name="Kohler A."/>
            <person name="Kuo A."/>
            <person name="Nagy L.G."/>
            <person name="Floudas D."/>
            <person name="Copeland A."/>
            <person name="Barry K.W."/>
            <person name="Cichocki N."/>
            <person name="Veneault-Fourrey C."/>
            <person name="LaButti K."/>
            <person name="Lindquist E.A."/>
            <person name="Lipzen A."/>
            <person name="Lundell T."/>
            <person name="Morin E."/>
            <person name="Murat C."/>
            <person name="Riley R."/>
            <person name="Ohm R."/>
            <person name="Sun H."/>
            <person name="Tunlid A."/>
            <person name="Henrissat B."/>
            <person name="Grigoriev I.V."/>
            <person name="Hibbett D.S."/>
            <person name="Martin F."/>
        </authorList>
    </citation>
    <scope>NUCLEOTIDE SEQUENCE [LARGE SCALE GENOMIC DNA]</scope>
    <source>
        <strain evidence="2">Foug A</strain>
    </source>
</reference>
<gene>
    <name evidence="1" type="ORF">SCLCIDRAFT_1223665</name>
</gene>